<comment type="caution">
    <text evidence="2">The sequence shown here is derived from an EMBL/GenBank/DDBJ whole genome shotgun (WGS) entry which is preliminary data.</text>
</comment>
<dbReference type="Proteomes" id="UP001465976">
    <property type="component" value="Unassembled WGS sequence"/>
</dbReference>
<sequence length="187" mass="21465">MQSSEEALESQAETEQPEGLRVPSIPNSPSVIQDHSRDISVRFYRGHRSLRQLLWSLLEMGFQDNAHQRVYYYYLHNSSIDTIETITALPMLQQVLPLAEEKDLTVIQKKELKKCTLLDTVVIQHDLHNIVLVDSLPSERSKNPVFQYGHEGAFTNSLEAVHYCANIIETIAYESLRDIVDRIIMEA</sequence>
<reference evidence="2 3" key="1">
    <citation type="submission" date="2024-02" db="EMBL/GenBank/DDBJ databases">
        <title>A draft genome for the cacao thread blight pathogen Marasmius crinis-equi.</title>
        <authorList>
            <person name="Cohen S.P."/>
            <person name="Baruah I.K."/>
            <person name="Amoako-Attah I."/>
            <person name="Bukari Y."/>
            <person name="Meinhardt L.W."/>
            <person name="Bailey B.A."/>
        </authorList>
    </citation>
    <scope>NUCLEOTIDE SEQUENCE [LARGE SCALE GENOMIC DNA]</scope>
    <source>
        <strain evidence="2 3">GH-76</strain>
    </source>
</reference>
<proteinExistence type="predicted"/>
<organism evidence="2 3">
    <name type="scientific">Marasmius crinis-equi</name>
    <dbReference type="NCBI Taxonomy" id="585013"/>
    <lineage>
        <taxon>Eukaryota</taxon>
        <taxon>Fungi</taxon>
        <taxon>Dikarya</taxon>
        <taxon>Basidiomycota</taxon>
        <taxon>Agaricomycotina</taxon>
        <taxon>Agaricomycetes</taxon>
        <taxon>Agaricomycetidae</taxon>
        <taxon>Agaricales</taxon>
        <taxon>Marasmiineae</taxon>
        <taxon>Marasmiaceae</taxon>
        <taxon>Marasmius</taxon>
    </lineage>
</organism>
<feature type="region of interest" description="Disordered" evidence="1">
    <location>
        <begin position="1"/>
        <end position="31"/>
    </location>
</feature>
<protein>
    <submittedName>
        <fullName evidence="2">Uncharacterized protein</fullName>
    </submittedName>
</protein>
<keyword evidence="3" id="KW-1185">Reference proteome</keyword>
<accession>A0ABR3EUK5</accession>
<evidence type="ECO:0000256" key="1">
    <source>
        <dbReference type="SAM" id="MobiDB-lite"/>
    </source>
</evidence>
<dbReference type="EMBL" id="JBAHYK010001852">
    <property type="protein sequence ID" value="KAL0566572.1"/>
    <property type="molecule type" value="Genomic_DNA"/>
</dbReference>
<evidence type="ECO:0000313" key="3">
    <source>
        <dbReference type="Proteomes" id="UP001465976"/>
    </source>
</evidence>
<evidence type="ECO:0000313" key="2">
    <source>
        <dbReference type="EMBL" id="KAL0566572.1"/>
    </source>
</evidence>
<name>A0ABR3EUK5_9AGAR</name>
<feature type="compositionally biased region" description="Low complexity" evidence="1">
    <location>
        <begin position="1"/>
        <end position="14"/>
    </location>
</feature>
<gene>
    <name evidence="2" type="ORF">V5O48_015435</name>
</gene>